<accession>A0A6A5JZ65</accession>
<keyword evidence="1" id="KW-0812">Transmembrane</keyword>
<reference evidence="2" key="1">
    <citation type="submission" date="2020-01" db="EMBL/GenBank/DDBJ databases">
        <authorList>
            <consortium name="DOE Joint Genome Institute"/>
            <person name="Haridas S."/>
            <person name="Albert R."/>
            <person name="Binder M."/>
            <person name="Bloem J."/>
            <person name="Labutti K."/>
            <person name="Salamov A."/>
            <person name="Andreopoulos B."/>
            <person name="Baker S.E."/>
            <person name="Barry K."/>
            <person name="Bills G."/>
            <person name="Bluhm B.H."/>
            <person name="Cannon C."/>
            <person name="Castanera R."/>
            <person name="Culley D.E."/>
            <person name="Daum C."/>
            <person name="Ezra D."/>
            <person name="Gonzalez J.B."/>
            <person name="Henrissat B."/>
            <person name="Kuo A."/>
            <person name="Liang C."/>
            <person name="Lipzen A."/>
            <person name="Lutzoni F."/>
            <person name="Magnuson J."/>
            <person name="Mondo S."/>
            <person name="Nolan M."/>
            <person name="Ohm R."/>
            <person name="Pangilinan J."/>
            <person name="Park H.-J."/>
            <person name="Ramirez L."/>
            <person name="Alfaro M."/>
            <person name="Sun H."/>
            <person name="Tritt A."/>
            <person name="Yoshinaga Y."/>
            <person name="Zwiers L.-H."/>
            <person name="Turgeon B.G."/>
            <person name="Goodwin S.B."/>
            <person name="Spatafora J.W."/>
            <person name="Crous P.W."/>
            <person name="Grigoriev I.V."/>
        </authorList>
    </citation>
    <scope>NUCLEOTIDE SEQUENCE</scope>
    <source>
        <strain evidence="2">P77</strain>
    </source>
</reference>
<evidence type="ECO:0000313" key="2">
    <source>
        <dbReference type="EMBL" id="KAF1830455.1"/>
    </source>
</evidence>
<protein>
    <submittedName>
        <fullName evidence="2">Uncharacterized protein</fullName>
    </submittedName>
</protein>
<gene>
    <name evidence="2" type="ORF">BDW02DRAFT_572985</name>
</gene>
<dbReference type="AlphaFoldDB" id="A0A6A5JZ65"/>
<sequence>MAIALPPRSTSTPTPGHWSKEAILALLGIAVALLCCLIGLAWPSVRMWLFACRSGSAAPVQNVTSADHPGTMNGHLVPVHCRWMNEWKNGKDEIRRLQQEEYSRLVEVRRERY</sequence>
<evidence type="ECO:0000313" key="3">
    <source>
        <dbReference type="Proteomes" id="UP000800040"/>
    </source>
</evidence>
<dbReference type="EMBL" id="ML975395">
    <property type="protein sequence ID" value="KAF1830455.1"/>
    <property type="molecule type" value="Genomic_DNA"/>
</dbReference>
<evidence type="ECO:0000256" key="1">
    <source>
        <dbReference type="SAM" id="Phobius"/>
    </source>
</evidence>
<organism evidence="2 3">
    <name type="scientific">Decorospora gaudefroyi</name>
    <dbReference type="NCBI Taxonomy" id="184978"/>
    <lineage>
        <taxon>Eukaryota</taxon>
        <taxon>Fungi</taxon>
        <taxon>Dikarya</taxon>
        <taxon>Ascomycota</taxon>
        <taxon>Pezizomycotina</taxon>
        <taxon>Dothideomycetes</taxon>
        <taxon>Pleosporomycetidae</taxon>
        <taxon>Pleosporales</taxon>
        <taxon>Pleosporineae</taxon>
        <taxon>Pleosporaceae</taxon>
        <taxon>Decorospora</taxon>
    </lineage>
</organism>
<proteinExistence type="predicted"/>
<feature type="transmembrane region" description="Helical" evidence="1">
    <location>
        <begin position="22"/>
        <end position="43"/>
    </location>
</feature>
<keyword evidence="1" id="KW-0472">Membrane</keyword>
<keyword evidence="1" id="KW-1133">Transmembrane helix</keyword>
<keyword evidence="3" id="KW-1185">Reference proteome</keyword>
<name>A0A6A5JZ65_9PLEO</name>
<dbReference type="Proteomes" id="UP000800040">
    <property type="component" value="Unassembled WGS sequence"/>
</dbReference>